<feature type="domain" description="Rhodanese" evidence="1">
    <location>
        <begin position="141"/>
        <end position="264"/>
    </location>
</feature>
<dbReference type="Proteomes" id="UP000747399">
    <property type="component" value="Unassembled WGS sequence"/>
</dbReference>
<proteinExistence type="predicted"/>
<accession>A0A8J4ARQ8</accession>
<protein>
    <recommendedName>
        <fullName evidence="1">Rhodanese domain-containing protein</fullName>
    </recommendedName>
</protein>
<dbReference type="PANTHER" id="PTHR45187:SF2">
    <property type="entry name" value="RHODANESE-LIKE DOMAIN-CONTAINING PROTEIN 11, CHLOROPLASTIC"/>
    <property type="match status" value="1"/>
</dbReference>
<dbReference type="EMBL" id="BNCO01000004">
    <property type="protein sequence ID" value="GIL46577.1"/>
    <property type="molecule type" value="Genomic_DNA"/>
</dbReference>
<evidence type="ECO:0000313" key="2">
    <source>
        <dbReference type="EMBL" id="GIL46577.1"/>
    </source>
</evidence>
<comment type="caution">
    <text evidence="2">The sequence shown here is derived from an EMBL/GenBank/DDBJ whole genome shotgun (WGS) entry which is preliminary data.</text>
</comment>
<dbReference type="AlphaFoldDB" id="A0A8J4ARQ8"/>
<dbReference type="PANTHER" id="PTHR45187">
    <property type="entry name" value="RHODANESE-LIKE DOMAIN-CONTAINING PROTEIN 11, CHLOROPLASTIC"/>
    <property type="match status" value="1"/>
</dbReference>
<dbReference type="Pfam" id="PF00581">
    <property type="entry name" value="Rhodanese"/>
    <property type="match status" value="1"/>
</dbReference>
<dbReference type="InterPro" id="IPR044664">
    <property type="entry name" value="STR11-like"/>
</dbReference>
<evidence type="ECO:0000313" key="3">
    <source>
        <dbReference type="Proteomes" id="UP000747399"/>
    </source>
</evidence>
<keyword evidence="3" id="KW-1185">Reference proteome</keyword>
<dbReference type="InterPro" id="IPR036873">
    <property type="entry name" value="Rhodanese-like_dom_sf"/>
</dbReference>
<name>A0A8J4ARQ8_9CHLO</name>
<organism evidence="2 3">
    <name type="scientific">Volvox africanus</name>
    <dbReference type="NCBI Taxonomy" id="51714"/>
    <lineage>
        <taxon>Eukaryota</taxon>
        <taxon>Viridiplantae</taxon>
        <taxon>Chlorophyta</taxon>
        <taxon>core chlorophytes</taxon>
        <taxon>Chlorophyceae</taxon>
        <taxon>CS clade</taxon>
        <taxon>Chlamydomonadales</taxon>
        <taxon>Volvocaceae</taxon>
        <taxon>Volvox</taxon>
    </lineage>
</organism>
<dbReference type="PROSITE" id="PS50206">
    <property type="entry name" value="RHODANESE_3"/>
    <property type="match status" value="1"/>
</dbReference>
<feature type="non-terminal residue" evidence="2">
    <location>
        <position position="327"/>
    </location>
</feature>
<dbReference type="InterPro" id="IPR001763">
    <property type="entry name" value="Rhodanese-like_dom"/>
</dbReference>
<sequence length="327" mass="35924">LHRSTGPDQQSSIASWLIIRFCVQEDFSVSFQTFGVVNVAVALHRARRTGRMNTTLKNTNKQSQMVPYSRLIVAAPRAVMLRPCGRRVAVFSPALPQRTLRVQAQIQQQQVTEGKDEQRWDAQVTEGKVRSLSGSDIRQYLAEGWLLLDVRPPSEARKAHIQEAVEVPLFLEDDSMSLSSIIKRLSAFGMGGWWLGGTHMVPNPNFLEEVQAKVPKSTRLLVGCQKGLRSLAACEQLSIAGYDTLAWVNGGFDSCKKGEVPTVGDVDIRYAGIGGLSEAIGWTEVQQEQNKGLGSVDGALKLVGLILVADLVLFAAEYVQAYMKGKL</sequence>
<gene>
    <name evidence="2" type="ORF">Vafri_3556</name>
</gene>
<dbReference type="SUPFAM" id="SSF52821">
    <property type="entry name" value="Rhodanese/Cell cycle control phosphatase"/>
    <property type="match status" value="1"/>
</dbReference>
<evidence type="ECO:0000259" key="1">
    <source>
        <dbReference type="PROSITE" id="PS50206"/>
    </source>
</evidence>
<dbReference type="Gene3D" id="3.40.250.10">
    <property type="entry name" value="Rhodanese-like domain"/>
    <property type="match status" value="1"/>
</dbReference>
<dbReference type="CDD" id="cd00158">
    <property type="entry name" value="RHOD"/>
    <property type="match status" value="1"/>
</dbReference>
<dbReference type="SMART" id="SM00450">
    <property type="entry name" value="RHOD"/>
    <property type="match status" value="1"/>
</dbReference>
<reference evidence="2" key="1">
    <citation type="journal article" date="2021" name="Proc. Natl. Acad. Sci. U.S.A.">
        <title>Three genomes in the algal genus Volvox reveal the fate of a haploid sex-determining region after a transition to homothallism.</title>
        <authorList>
            <person name="Yamamoto K."/>
            <person name="Hamaji T."/>
            <person name="Kawai-Toyooka H."/>
            <person name="Matsuzaki R."/>
            <person name="Takahashi F."/>
            <person name="Nishimura Y."/>
            <person name="Kawachi M."/>
            <person name="Noguchi H."/>
            <person name="Minakuchi Y."/>
            <person name="Umen J.G."/>
            <person name="Toyoda A."/>
            <person name="Nozaki H."/>
        </authorList>
    </citation>
    <scope>NUCLEOTIDE SEQUENCE</scope>
    <source>
        <strain evidence="2">NIES-3780</strain>
    </source>
</reference>